<dbReference type="PANTHER" id="PTHR43531">
    <property type="entry name" value="PROTEIN ICFG"/>
    <property type="match status" value="1"/>
</dbReference>
<keyword evidence="4" id="KW-0812">Transmembrane</keyword>
<dbReference type="PROSITE" id="PS50111">
    <property type="entry name" value="CHEMOTAXIS_TRANSDUC_2"/>
    <property type="match status" value="1"/>
</dbReference>
<proteinExistence type="inferred from homology"/>
<keyword evidence="4" id="KW-0472">Membrane</keyword>
<dbReference type="GO" id="GO:0005886">
    <property type="term" value="C:plasma membrane"/>
    <property type="evidence" value="ECO:0007669"/>
    <property type="project" value="TreeGrafter"/>
</dbReference>
<sequence length="675" mass="75009">MKTFNQKFILVLFLSFVPLLAIMSYSIIDLSAYMHQDKINQYKNIAHIKQHTLKNQILEMGILLKSYAQNKNITTYMEKRRQSSLDFSQEKKEIRRLLLDYQETAWGKQIHHIYIADIKGKVILSPSHQGAAKAHEGEDLSHIPFFKGNQRQAALSDFFAENDHYHQLYLQPIFDPSGRPLGTLIAEIMLSHQSGILKAEVDLGEKGNIYYTTLTGKKVVHFKADEVAPIQRKGLQQAIREQGLVVEEFFNPQGEKYLGFYLHEKEEPWVLVIEANYDETFLPITKVIQNSLIFLTLALIFSLLIGITFSRSISKRLRGSINHIIEVIHSLSQNSEHLKDGSFQVSQGATQQAASLEETSAALEEVSVQSKDNAGHANDSANSILEMVEFMNQSMTYSAEAAELSQEAQTAAHQGVDTMRNISNAVKEIREGSEQIASIIEVINEITQQTKMLATNAAIEAARAGEQGKGFAVVADEVAKLAESSKNSAKEINSLIRESVAKAMAGSTFAQKGDEMLTLIYEKSELSSAAVHKITDFGQKQSTKMTYIRELTESIQNASKEQALGIGQVSNAVVEMDKVTQMNAAHSEQTASVAEELTQQAVALEKFVLNLGHYFGVRNQNNGQPTKQNSIEEAATSFPASSLDATQSFPVNTAGEIPFKKIPLPGTNLQDFRDF</sequence>
<dbReference type="GO" id="GO:0007165">
    <property type="term" value="P:signal transduction"/>
    <property type="evidence" value="ECO:0007669"/>
    <property type="project" value="UniProtKB-KW"/>
</dbReference>
<dbReference type="GO" id="GO:0004888">
    <property type="term" value="F:transmembrane signaling receptor activity"/>
    <property type="evidence" value="ECO:0007669"/>
    <property type="project" value="InterPro"/>
</dbReference>
<dbReference type="SMART" id="SM00283">
    <property type="entry name" value="MA"/>
    <property type="match status" value="1"/>
</dbReference>
<comment type="caution">
    <text evidence="6">The sequence shown here is derived from an EMBL/GenBank/DDBJ whole genome shotgun (WGS) entry which is preliminary data.</text>
</comment>
<feature type="transmembrane region" description="Helical" evidence="4">
    <location>
        <begin position="292"/>
        <end position="310"/>
    </location>
</feature>
<accession>A0A2A4T3S7</accession>
<dbReference type="InterPro" id="IPR051310">
    <property type="entry name" value="MCP_chemotaxis"/>
</dbReference>
<dbReference type="InterPro" id="IPR004089">
    <property type="entry name" value="MCPsignal_dom"/>
</dbReference>
<evidence type="ECO:0000256" key="4">
    <source>
        <dbReference type="SAM" id="Phobius"/>
    </source>
</evidence>
<dbReference type="Pfam" id="PF00015">
    <property type="entry name" value="MCPsignal"/>
    <property type="match status" value="1"/>
</dbReference>
<dbReference type="Gene3D" id="1.10.287.950">
    <property type="entry name" value="Methyl-accepting chemotaxis protein"/>
    <property type="match status" value="1"/>
</dbReference>
<evidence type="ECO:0000259" key="5">
    <source>
        <dbReference type="PROSITE" id="PS50111"/>
    </source>
</evidence>
<evidence type="ECO:0000313" key="7">
    <source>
        <dbReference type="Proteomes" id="UP000218113"/>
    </source>
</evidence>
<evidence type="ECO:0000313" key="6">
    <source>
        <dbReference type="EMBL" id="PCI28233.1"/>
    </source>
</evidence>
<evidence type="ECO:0000256" key="2">
    <source>
        <dbReference type="ARBA" id="ARBA00029447"/>
    </source>
</evidence>
<dbReference type="EMBL" id="NVSR01000038">
    <property type="protein sequence ID" value="PCI28233.1"/>
    <property type="molecule type" value="Genomic_DNA"/>
</dbReference>
<gene>
    <name evidence="6" type="ORF">COB67_06875</name>
</gene>
<dbReference type="SUPFAM" id="SSF58104">
    <property type="entry name" value="Methyl-accepting chemotaxis protein (MCP) signaling domain"/>
    <property type="match status" value="1"/>
</dbReference>
<dbReference type="AlphaFoldDB" id="A0A2A4T3S7"/>
<dbReference type="Proteomes" id="UP000218113">
    <property type="component" value="Unassembled WGS sequence"/>
</dbReference>
<keyword evidence="3" id="KW-0807">Transducer</keyword>
<dbReference type="PRINTS" id="PR00260">
    <property type="entry name" value="CHEMTRNSDUCR"/>
</dbReference>
<keyword evidence="4" id="KW-1133">Transmembrane helix</keyword>
<keyword evidence="1" id="KW-0145">Chemotaxis</keyword>
<reference evidence="7" key="1">
    <citation type="submission" date="2017-08" db="EMBL/GenBank/DDBJ databases">
        <title>A dynamic microbial community with high functional redundancy inhabits the cold, oxic subseafloor aquifer.</title>
        <authorList>
            <person name="Tully B.J."/>
            <person name="Wheat C.G."/>
            <person name="Glazer B.T."/>
            <person name="Huber J.A."/>
        </authorList>
    </citation>
    <scope>NUCLEOTIDE SEQUENCE [LARGE SCALE GENOMIC DNA]</scope>
</reference>
<dbReference type="PANTHER" id="PTHR43531:SF11">
    <property type="entry name" value="METHYL-ACCEPTING CHEMOTAXIS PROTEIN 3"/>
    <property type="match status" value="1"/>
</dbReference>
<name>A0A2A4T3S7_9DELT</name>
<evidence type="ECO:0000256" key="1">
    <source>
        <dbReference type="ARBA" id="ARBA00022500"/>
    </source>
</evidence>
<evidence type="ECO:0000256" key="3">
    <source>
        <dbReference type="PROSITE-ProRule" id="PRU00284"/>
    </source>
</evidence>
<organism evidence="6 7">
    <name type="scientific">SAR324 cluster bacterium</name>
    <dbReference type="NCBI Taxonomy" id="2024889"/>
    <lineage>
        <taxon>Bacteria</taxon>
        <taxon>Deltaproteobacteria</taxon>
        <taxon>SAR324 cluster</taxon>
    </lineage>
</organism>
<feature type="domain" description="Methyl-accepting transducer" evidence="5">
    <location>
        <begin position="327"/>
        <end position="598"/>
    </location>
</feature>
<protein>
    <recommendedName>
        <fullName evidence="5">Methyl-accepting transducer domain-containing protein</fullName>
    </recommendedName>
</protein>
<dbReference type="GO" id="GO:0006935">
    <property type="term" value="P:chemotaxis"/>
    <property type="evidence" value="ECO:0007669"/>
    <property type="project" value="UniProtKB-KW"/>
</dbReference>
<dbReference type="InterPro" id="IPR004090">
    <property type="entry name" value="Chemotax_Me-accpt_rcpt"/>
</dbReference>
<comment type="similarity">
    <text evidence="2">Belongs to the methyl-accepting chemotaxis (MCP) protein family.</text>
</comment>